<dbReference type="EMBL" id="JBBAXC010000010">
    <property type="protein sequence ID" value="MEI5907946.1"/>
    <property type="molecule type" value="Genomic_DNA"/>
</dbReference>
<name>A0ABU8HFJ4_9BACI</name>
<dbReference type="Proteomes" id="UP001312865">
    <property type="component" value="Unassembled WGS sequence"/>
</dbReference>
<evidence type="ECO:0000313" key="1">
    <source>
        <dbReference type="EMBL" id="MEI5907946.1"/>
    </source>
</evidence>
<reference evidence="1 2" key="1">
    <citation type="journal article" date="2018" name="J. Microbiol.">
        <title>Bacillus spongiae sp. nov., isolated from sponge of Jeju Island.</title>
        <authorList>
            <person name="Lee G.E."/>
            <person name="Im W.T."/>
            <person name="Park J.S."/>
        </authorList>
    </citation>
    <scope>NUCLEOTIDE SEQUENCE [LARGE SCALE GENOMIC DNA]</scope>
    <source>
        <strain evidence="1 2">135PIL107-10</strain>
    </source>
</reference>
<dbReference type="RefSeq" id="WP_336587389.1">
    <property type="nucleotide sequence ID" value="NZ_JBBAXC010000010.1"/>
</dbReference>
<sequence length="84" mass="9770">MRSKSIGMYILRVYSKLINNLSSQAFFLSHSSFKHASDEDYLESHFTLLDEVNHLAYYPSEIMVGHCFPSKLGNRLLPKQKELF</sequence>
<gene>
    <name evidence="1" type="ORF">WAK64_12860</name>
</gene>
<evidence type="ECO:0000313" key="2">
    <source>
        <dbReference type="Proteomes" id="UP001312865"/>
    </source>
</evidence>
<proteinExistence type="predicted"/>
<protein>
    <submittedName>
        <fullName evidence="1">Uncharacterized protein</fullName>
    </submittedName>
</protein>
<keyword evidence="2" id="KW-1185">Reference proteome</keyword>
<accession>A0ABU8HFJ4</accession>
<comment type="caution">
    <text evidence="1">The sequence shown here is derived from an EMBL/GenBank/DDBJ whole genome shotgun (WGS) entry which is preliminary data.</text>
</comment>
<organism evidence="1 2">
    <name type="scientific">Bacillus spongiae</name>
    <dbReference type="NCBI Taxonomy" id="2683610"/>
    <lineage>
        <taxon>Bacteria</taxon>
        <taxon>Bacillati</taxon>
        <taxon>Bacillota</taxon>
        <taxon>Bacilli</taxon>
        <taxon>Bacillales</taxon>
        <taxon>Bacillaceae</taxon>
        <taxon>Bacillus</taxon>
    </lineage>
</organism>